<dbReference type="PANTHER" id="PTHR32494">
    <property type="entry name" value="ALLANTOATE DEIMINASE-RELATED"/>
    <property type="match status" value="1"/>
</dbReference>
<comment type="caution">
    <text evidence="2">The sequence shown here is derived from an EMBL/GenBank/DDBJ whole genome shotgun (WGS) entry which is preliminary data.</text>
</comment>
<feature type="non-terminal residue" evidence="2">
    <location>
        <position position="1"/>
    </location>
</feature>
<keyword evidence="1 2" id="KW-0378">Hydrolase</keyword>
<evidence type="ECO:0000313" key="3">
    <source>
        <dbReference type="Proteomes" id="UP001180754"/>
    </source>
</evidence>
<dbReference type="EMBL" id="JAVRFD010001226">
    <property type="protein sequence ID" value="MDT0551571.1"/>
    <property type="molecule type" value="Genomic_DNA"/>
</dbReference>
<feature type="non-terminal residue" evidence="2">
    <location>
        <position position="128"/>
    </location>
</feature>
<keyword evidence="3" id="KW-1185">Reference proteome</keyword>
<evidence type="ECO:0000256" key="1">
    <source>
        <dbReference type="ARBA" id="ARBA00022801"/>
    </source>
</evidence>
<dbReference type="GO" id="GO:0016787">
    <property type="term" value="F:hydrolase activity"/>
    <property type="evidence" value="ECO:0007669"/>
    <property type="project" value="UniProtKB-KW"/>
</dbReference>
<dbReference type="Gene3D" id="3.40.630.10">
    <property type="entry name" value="Zn peptidases"/>
    <property type="match status" value="1"/>
</dbReference>
<dbReference type="InterPro" id="IPR010158">
    <property type="entry name" value="Amidase_Cbmase"/>
</dbReference>
<accession>A0ABU2Y076</accession>
<dbReference type="PANTHER" id="PTHR32494:SF5">
    <property type="entry name" value="ALLANTOATE AMIDOHYDROLASE"/>
    <property type="match status" value="1"/>
</dbReference>
<sequence>VDWFNEEGSRFKPSLMGSAVFTGAADLEDTLDITDQDGVTVRDALTAINSIGKTDVFPDGDVTRRLAAYAEIHIEQGRELEKHNVSIGLVDRTWAANKYELNVIGAQGHTGATAIDDRQDALLGAALI</sequence>
<organism evidence="2 3">
    <name type="scientific">Streptomyces lonegramiae</name>
    <dbReference type="NCBI Taxonomy" id="3075524"/>
    <lineage>
        <taxon>Bacteria</taxon>
        <taxon>Bacillati</taxon>
        <taxon>Actinomycetota</taxon>
        <taxon>Actinomycetes</taxon>
        <taxon>Kitasatosporales</taxon>
        <taxon>Streptomycetaceae</taxon>
        <taxon>Streptomyces</taxon>
    </lineage>
</organism>
<gene>
    <name evidence="2" type="ORF">RND15_54365</name>
</gene>
<protein>
    <submittedName>
        <fullName evidence="2">Zn-dependent hydrolase</fullName>
    </submittedName>
</protein>
<dbReference type="Proteomes" id="UP001180754">
    <property type="component" value="Unassembled WGS sequence"/>
</dbReference>
<reference evidence="2" key="1">
    <citation type="submission" date="2024-05" db="EMBL/GenBank/DDBJ databases">
        <title>30 novel species of actinomycetes from the DSMZ collection.</title>
        <authorList>
            <person name="Nouioui I."/>
        </authorList>
    </citation>
    <scope>NUCLEOTIDE SEQUENCE</scope>
    <source>
        <strain evidence="2">DSM 41529</strain>
    </source>
</reference>
<proteinExistence type="predicted"/>
<evidence type="ECO:0000313" key="2">
    <source>
        <dbReference type="EMBL" id="MDT0551571.1"/>
    </source>
</evidence>
<dbReference type="SUPFAM" id="SSF53187">
    <property type="entry name" value="Zn-dependent exopeptidases"/>
    <property type="match status" value="1"/>
</dbReference>
<name>A0ABU2Y076_9ACTN</name>